<keyword evidence="3" id="KW-1185">Reference proteome</keyword>
<dbReference type="OrthoDB" id="4092340at2759"/>
<feature type="compositionally biased region" description="Polar residues" evidence="1">
    <location>
        <begin position="83"/>
        <end position="95"/>
    </location>
</feature>
<dbReference type="Proteomes" id="UP000664203">
    <property type="component" value="Unassembled WGS sequence"/>
</dbReference>
<feature type="compositionally biased region" description="Basic and acidic residues" evidence="1">
    <location>
        <begin position="400"/>
        <end position="411"/>
    </location>
</feature>
<feature type="compositionally biased region" description="Polar residues" evidence="1">
    <location>
        <begin position="46"/>
        <end position="66"/>
    </location>
</feature>
<feature type="region of interest" description="Disordered" evidence="1">
    <location>
        <begin position="13"/>
        <end position="119"/>
    </location>
</feature>
<organism evidence="2 3">
    <name type="scientific">Alectoria fallacina</name>
    <dbReference type="NCBI Taxonomy" id="1903189"/>
    <lineage>
        <taxon>Eukaryota</taxon>
        <taxon>Fungi</taxon>
        <taxon>Dikarya</taxon>
        <taxon>Ascomycota</taxon>
        <taxon>Pezizomycotina</taxon>
        <taxon>Lecanoromycetes</taxon>
        <taxon>OSLEUM clade</taxon>
        <taxon>Lecanoromycetidae</taxon>
        <taxon>Lecanorales</taxon>
        <taxon>Lecanorineae</taxon>
        <taxon>Parmeliaceae</taxon>
        <taxon>Alectoria</taxon>
    </lineage>
</organism>
<feature type="compositionally biased region" description="Low complexity" evidence="1">
    <location>
        <begin position="458"/>
        <end position="484"/>
    </location>
</feature>
<proteinExistence type="predicted"/>
<feature type="region of interest" description="Disordered" evidence="1">
    <location>
        <begin position="256"/>
        <end position="295"/>
    </location>
</feature>
<feature type="region of interest" description="Disordered" evidence="1">
    <location>
        <begin position="438"/>
        <end position="516"/>
    </location>
</feature>
<protein>
    <submittedName>
        <fullName evidence="2">Uncharacterized protein</fullName>
    </submittedName>
</protein>
<feature type="region of interest" description="Disordered" evidence="1">
    <location>
        <begin position="355"/>
        <end position="421"/>
    </location>
</feature>
<comment type="caution">
    <text evidence="2">The sequence shown here is derived from an EMBL/GenBank/DDBJ whole genome shotgun (WGS) entry which is preliminary data.</text>
</comment>
<feature type="compositionally biased region" description="Polar residues" evidence="1">
    <location>
        <begin position="260"/>
        <end position="277"/>
    </location>
</feature>
<reference evidence="2" key="1">
    <citation type="submission" date="2021-03" db="EMBL/GenBank/DDBJ databases">
        <authorList>
            <person name="Tagirdzhanova G."/>
        </authorList>
    </citation>
    <scope>NUCLEOTIDE SEQUENCE</scope>
</reference>
<evidence type="ECO:0000313" key="3">
    <source>
        <dbReference type="Proteomes" id="UP000664203"/>
    </source>
</evidence>
<gene>
    <name evidence="2" type="ORF">ALECFALPRED_004700</name>
</gene>
<sequence length="554" mass="59142">MSLDAGGLAQMTYQPHSSFNTGLGGPGSGFSSRRGGSYTKRLSMAPPSSITTITEQQQNVNSGPRTSRSHLLAGLRTAPKSPTFPTSAPPTQVQQPYGRHGSPENGQYGRGIPQTAVGGSFPNSQRYAVNGNGQMYALPQILAPPTLQFGGTQEDQNLDPEYYAGLVATNQYLAEESQRLQQQLLDLTAAQQQMQGMGLNKGMGLQQQYYQSSLAPNNGFYSQQLQNGLQPVVSPVPGTPGLYTVYNPMTGQQGYVMDNSAPNQTAPRSQVTNTELSHSPPPTTPTFRAQVTPPPENILPARTLSASPPMMSPSKATFSPPIDVNPLPPPSANAFRRGHAKGLSSVTGNVMNAHDGPKSAVPRSAGFPQTPMTGTFGPGQNRAGDHPMRQPRGPPSLEELVDKPTSKHEGSKNFVTRQRRRAVHNLVRAGLDRRALSRGSNSIDSVGTPSSECDITFSISSSDNESDSVASGSGSLSGRPSPIGSERKELKARSRDRNSTGTPFTTASLSSEEGMTIGGKLVEVKMDEKENMSERRRAPLLVLTNAEKRKSAIF</sequence>
<feature type="compositionally biased region" description="Polar residues" evidence="1">
    <location>
        <begin position="499"/>
        <end position="513"/>
    </location>
</feature>
<name>A0A8H3IW57_9LECA</name>
<dbReference type="AlphaFoldDB" id="A0A8H3IW57"/>
<feature type="compositionally biased region" description="Basic and acidic residues" evidence="1">
    <location>
        <begin position="485"/>
        <end position="498"/>
    </location>
</feature>
<feature type="compositionally biased region" description="Polar residues" evidence="1">
    <location>
        <begin position="438"/>
        <end position="453"/>
    </location>
</feature>
<evidence type="ECO:0000313" key="2">
    <source>
        <dbReference type="EMBL" id="CAF9930665.1"/>
    </source>
</evidence>
<evidence type="ECO:0000256" key="1">
    <source>
        <dbReference type="SAM" id="MobiDB-lite"/>
    </source>
</evidence>
<dbReference type="EMBL" id="CAJPDR010000292">
    <property type="protein sequence ID" value="CAF9930665.1"/>
    <property type="molecule type" value="Genomic_DNA"/>
</dbReference>
<accession>A0A8H3IW57</accession>